<proteinExistence type="predicted"/>
<evidence type="ECO:0000313" key="2">
    <source>
        <dbReference type="EMBL" id="QHT10363.1"/>
    </source>
</evidence>
<evidence type="ECO:0000256" key="1">
    <source>
        <dbReference type="SAM" id="MobiDB-lite"/>
    </source>
</evidence>
<feature type="region of interest" description="Disordered" evidence="1">
    <location>
        <begin position="243"/>
        <end position="264"/>
    </location>
</feature>
<evidence type="ECO:0008006" key="3">
    <source>
        <dbReference type="Google" id="ProtNLM"/>
    </source>
</evidence>
<organism evidence="2">
    <name type="scientific">viral metagenome</name>
    <dbReference type="NCBI Taxonomy" id="1070528"/>
    <lineage>
        <taxon>unclassified sequences</taxon>
        <taxon>metagenomes</taxon>
        <taxon>organismal metagenomes</taxon>
    </lineage>
</organism>
<protein>
    <recommendedName>
        <fullName evidence="3">S1 motif domain-containing protein</fullName>
    </recommendedName>
</protein>
<sequence>MEAFPTIENILEQTNFSTFQEDIDKMSQKKQIWLKNEEYKLLERFRFGLLTFYEDHKEAITGEYTAELEKLRKEVYQMLKAYKDDILALRAKHIKTPGEPELAVGVELKPLPRRRIRPGDDIRTRIIAGDDLKRDVERLPKRFQDRIQTETDKLNELKLEEIQEAKEKRNQQRDRFWDKLSNYRRSYEERKVVIKEFDDYEETDIKTILRKYEGLVIQMRRKYIELSKIPNVDLNSPEADYNYQDGEQDQDEAGAVEPTQPKIGEKEKNLDVDNLYTESIIQEKIKISFNNVSNNMIRYFESYAQKKMERKCRNEGYIRSGSASVISYSTGLLNSDSIIYNVVYSVQVCYPYENMEIECKIKNITKIGIRAIITEHNNPIVLFISREHNPDKDFEQYKEDSYIRVKVLGHRFELNDEYISVIGELL</sequence>
<name>A0A6C0D1N1_9ZZZZ</name>
<dbReference type="AlphaFoldDB" id="A0A6C0D1N1"/>
<reference evidence="2" key="1">
    <citation type="journal article" date="2020" name="Nature">
        <title>Giant virus diversity and host interactions through global metagenomics.</title>
        <authorList>
            <person name="Schulz F."/>
            <person name="Roux S."/>
            <person name="Paez-Espino D."/>
            <person name="Jungbluth S."/>
            <person name="Walsh D.A."/>
            <person name="Denef V.J."/>
            <person name="McMahon K.D."/>
            <person name="Konstantinidis K.T."/>
            <person name="Eloe-Fadrosh E.A."/>
            <person name="Kyrpides N.C."/>
            <person name="Woyke T."/>
        </authorList>
    </citation>
    <scope>NUCLEOTIDE SEQUENCE</scope>
    <source>
        <strain evidence="2">GVMAG-M-3300023174-107</strain>
    </source>
</reference>
<dbReference type="EMBL" id="MN739520">
    <property type="protein sequence ID" value="QHT10363.1"/>
    <property type="molecule type" value="Genomic_DNA"/>
</dbReference>
<accession>A0A6C0D1N1</accession>